<dbReference type="GeneID" id="36512041"/>
<evidence type="ECO:0000313" key="2">
    <source>
        <dbReference type="Proteomes" id="UP000244727"/>
    </source>
</evidence>
<dbReference type="Proteomes" id="UP000244727">
    <property type="component" value="Chromosome"/>
</dbReference>
<gene>
    <name evidence="1" type="ORF">HARCEL1_06000</name>
</gene>
<dbReference type="RefSeq" id="WP_108384119.1">
    <property type="nucleotide sequence ID" value="NZ_CP028858.1"/>
</dbReference>
<keyword evidence="2" id="KW-1185">Reference proteome</keyword>
<dbReference type="KEGG" id="harc:HARCEL1_06000"/>
<dbReference type="InterPro" id="IPR043899">
    <property type="entry name" value="DUF5789"/>
</dbReference>
<protein>
    <submittedName>
        <fullName evidence="1">Uncharacterized protein</fullName>
    </submittedName>
</protein>
<reference evidence="1 2" key="1">
    <citation type="submission" date="2018-04" db="EMBL/GenBank/DDBJ databases">
        <title>Halococcoides cellulosivorans gen. nov., sp. nov., an extremely halophilic cellulose-utilizing haloarchaeon from hypersaline lakes.</title>
        <authorList>
            <person name="Sorokin D.Y."/>
            <person name="Toshchakov S.V."/>
            <person name="Samarov N.I."/>
            <person name="Korzhenkov A."/>
            <person name="Kublanov I.V."/>
        </authorList>
    </citation>
    <scope>NUCLEOTIDE SEQUENCE [LARGE SCALE GENOMIC DNA]</scope>
    <source>
        <strain evidence="1 2">HArcel1</strain>
    </source>
</reference>
<name>A0A2R4X4D3_9EURY</name>
<sequence length="93" mass="10191">MSDEESESIELGPDADVEGVPIAQVAARLTWGIEASRIRRREGSTTVRTPDGPRTVDDLLDETDRTYFESRQDFRAAIEDVIGSGPVPAESVE</sequence>
<dbReference type="AlphaFoldDB" id="A0A2R4X4D3"/>
<proteinExistence type="predicted"/>
<accession>A0A2R4X4D3</accession>
<evidence type="ECO:0000313" key="1">
    <source>
        <dbReference type="EMBL" id="AWB28656.1"/>
    </source>
</evidence>
<dbReference type="Pfam" id="PF19102">
    <property type="entry name" value="DUF5789"/>
    <property type="match status" value="1"/>
</dbReference>
<organism evidence="1 2">
    <name type="scientific">Halococcoides cellulosivorans</name>
    <dbReference type="NCBI Taxonomy" id="1679096"/>
    <lineage>
        <taxon>Archaea</taxon>
        <taxon>Methanobacteriati</taxon>
        <taxon>Methanobacteriota</taxon>
        <taxon>Stenosarchaea group</taxon>
        <taxon>Halobacteria</taxon>
        <taxon>Halobacteriales</taxon>
        <taxon>Haloarculaceae</taxon>
        <taxon>Halococcoides</taxon>
    </lineage>
</organism>
<dbReference type="EMBL" id="CP028858">
    <property type="protein sequence ID" value="AWB28656.1"/>
    <property type="molecule type" value="Genomic_DNA"/>
</dbReference>